<protein>
    <submittedName>
        <fullName evidence="1">Unnamed protein product</fullName>
    </submittedName>
</protein>
<organism evidence="1 2">
    <name type="scientific">Candida boidinii</name>
    <name type="common">Yeast</name>
    <dbReference type="NCBI Taxonomy" id="5477"/>
    <lineage>
        <taxon>Eukaryota</taxon>
        <taxon>Fungi</taxon>
        <taxon>Dikarya</taxon>
        <taxon>Ascomycota</taxon>
        <taxon>Saccharomycotina</taxon>
        <taxon>Pichiomycetes</taxon>
        <taxon>Pichiales</taxon>
        <taxon>Pichiaceae</taxon>
        <taxon>Ogataea</taxon>
        <taxon>Ogataea/Candida clade</taxon>
    </lineage>
</organism>
<sequence length="379" mass="42688">MEKSTPADSEGLLDVGIDRFKIHKVAQNANVHFPHKEGYEDPDEAVKDIYVYEGYPERKLTSYFDIKLYYKYLYDAYLKEGYNQMGAVGSTFMYGEVLTSTSVLMDKNIAFLRSLPDGFTIHGTTQVSGRGRSGNIWVNPPGVIAVSTLLKMPISLGKKAPIVFVQYIASLAYIEAVLNYDDSGSHKDIPIKIKWPNDIYIAKPEVLSDSAAQSKNEFGYTKIGGILINTNVFDECYYLIAGCGINISNAAPTTSVNLVIDKMNELNKANGRPLLDRISTEKFVAKFLAIFDSMFNKFKVYGFHPFMDLYYQRWLHTDQYVNIQYEGNVRAKITGISPDWGMLCAKEVDQYGNFTGASFELQPDGNSFDMFNGLISRKR</sequence>
<dbReference type="Proteomes" id="UP001165101">
    <property type="component" value="Unassembled WGS sequence"/>
</dbReference>
<gene>
    <name evidence="1" type="ORF">Cboi01_000497900</name>
</gene>
<proteinExistence type="predicted"/>
<evidence type="ECO:0000313" key="2">
    <source>
        <dbReference type="Proteomes" id="UP001165101"/>
    </source>
</evidence>
<name>A0ACB5U047_CANBO</name>
<comment type="caution">
    <text evidence="1">The sequence shown here is derived from an EMBL/GenBank/DDBJ whole genome shotgun (WGS) entry which is preliminary data.</text>
</comment>
<keyword evidence="2" id="KW-1185">Reference proteome</keyword>
<accession>A0ACB5U047</accession>
<reference evidence="1" key="1">
    <citation type="submission" date="2023-04" db="EMBL/GenBank/DDBJ databases">
        <title>Candida boidinii NBRC 1967.</title>
        <authorList>
            <person name="Ichikawa N."/>
            <person name="Sato H."/>
            <person name="Tonouchi N."/>
        </authorList>
    </citation>
    <scope>NUCLEOTIDE SEQUENCE</scope>
    <source>
        <strain evidence="1">NBRC 1967</strain>
    </source>
</reference>
<dbReference type="EMBL" id="BSXV01003534">
    <property type="protein sequence ID" value="GME98542.1"/>
    <property type="molecule type" value="Genomic_DNA"/>
</dbReference>
<evidence type="ECO:0000313" key="1">
    <source>
        <dbReference type="EMBL" id="GME98542.1"/>
    </source>
</evidence>